<dbReference type="Gene3D" id="3.40.390.10">
    <property type="entry name" value="Collagenase (Catalytic Domain)"/>
    <property type="match status" value="1"/>
</dbReference>
<evidence type="ECO:0000256" key="2">
    <source>
        <dbReference type="ARBA" id="ARBA00022670"/>
    </source>
</evidence>
<dbReference type="InterPro" id="IPR006311">
    <property type="entry name" value="TAT_signal"/>
</dbReference>
<keyword evidence="5" id="KW-0862">Zinc</keyword>
<keyword evidence="11" id="KW-1185">Reference proteome</keyword>
<dbReference type="Proteomes" id="UP000315891">
    <property type="component" value="Chromosome"/>
</dbReference>
<dbReference type="GO" id="GO:0004222">
    <property type="term" value="F:metalloendopeptidase activity"/>
    <property type="evidence" value="ECO:0007669"/>
    <property type="project" value="InterPro"/>
</dbReference>
<dbReference type="InterPro" id="IPR018497">
    <property type="entry name" value="Peptidase_M13_C"/>
</dbReference>
<keyword evidence="6" id="KW-0482">Metalloprotease</keyword>
<dbReference type="Pfam" id="PF05649">
    <property type="entry name" value="Peptidase_M13_N"/>
    <property type="match status" value="1"/>
</dbReference>
<organism evidence="10 11">
    <name type="scientific">Pseudoluteimonas lycopersici</name>
    <dbReference type="NCBI Taxonomy" id="1324796"/>
    <lineage>
        <taxon>Bacteria</taxon>
        <taxon>Pseudomonadati</taxon>
        <taxon>Pseudomonadota</taxon>
        <taxon>Gammaproteobacteria</taxon>
        <taxon>Lysobacterales</taxon>
        <taxon>Lysobacteraceae</taxon>
        <taxon>Pseudoluteimonas</taxon>
    </lineage>
</organism>
<evidence type="ECO:0000256" key="7">
    <source>
        <dbReference type="SAM" id="SignalP"/>
    </source>
</evidence>
<evidence type="ECO:0000256" key="4">
    <source>
        <dbReference type="ARBA" id="ARBA00022801"/>
    </source>
</evidence>
<dbReference type="PANTHER" id="PTHR11733:SF211">
    <property type="entry name" value="OLIGOPEPTIDASE LIPOPROTEIN M13 FAMILY"/>
    <property type="match status" value="1"/>
</dbReference>
<dbReference type="GO" id="GO:0016485">
    <property type="term" value="P:protein processing"/>
    <property type="evidence" value="ECO:0007669"/>
    <property type="project" value="TreeGrafter"/>
</dbReference>
<evidence type="ECO:0000256" key="3">
    <source>
        <dbReference type="ARBA" id="ARBA00022723"/>
    </source>
</evidence>
<dbReference type="SUPFAM" id="SSF55486">
    <property type="entry name" value="Metalloproteases ('zincins'), catalytic domain"/>
    <property type="match status" value="1"/>
</dbReference>
<dbReference type="GO" id="GO:0005886">
    <property type="term" value="C:plasma membrane"/>
    <property type="evidence" value="ECO:0007669"/>
    <property type="project" value="TreeGrafter"/>
</dbReference>
<dbReference type="CDD" id="cd08662">
    <property type="entry name" value="M13"/>
    <property type="match status" value="1"/>
</dbReference>
<feature type="signal peptide" evidence="7">
    <location>
        <begin position="1"/>
        <end position="19"/>
    </location>
</feature>
<dbReference type="PANTHER" id="PTHR11733">
    <property type="entry name" value="ZINC METALLOPROTEASE FAMILY M13 NEPRILYSIN-RELATED"/>
    <property type="match status" value="1"/>
</dbReference>
<dbReference type="PROSITE" id="PS51885">
    <property type="entry name" value="NEPRILYSIN"/>
    <property type="match status" value="1"/>
</dbReference>
<feature type="domain" description="Peptidase M13 C-terminal" evidence="8">
    <location>
        <begin position="503"/>
        <end position="703"/>
    </location>
</feature>
<evidence type="ECO:0000256" key="5">
    <source>
        <dbReference type="ARBA" id="ARBA00022833"/>
    </source>
</evidence>
<dbReference type="InterPro" id="IPR042089">
    <property type="entry name" value="Peptidase_M13_dom_2"/>
</dbReference>
<accession>A0A516V5M3</accession>
<evidence type="ECO:0000259" key="9">
    <source>
        <dbReference type="Pfam" id="PF05649"/>
    </source>
</evidence>
<name>A0A516V5M3_9GAMM</name>
<dbReference type="RefSeq" id="WP_143879334.1">
    <property type="nucleotide sequence ID" value="NZ_BAABLZ010000001.1"/>
</dbReference>
<dbReference type="EMBL" id="CP041742">
    <property type="protein sequence ID" value="QDQ73822.1"/>
    <property type="molecule type" value="Genomic_DNA"/>
</dbReference>
<dbReference type="OrthoDB" id="9775677at2"/>
<keyword evidence="2" id="KW-0645">Protease</keyword>
<sequence>MPSIPHRSLLAFAVSAALAAGLGACERASAPSGDASKPAAQAGATAKAALGSFGFDTAGMDKSVAPGDEFYDYANGGWMKTTEIPADRSSIGAFAVLAQQAQKDTRDIVENAAKDANASGDEKKIGDYYTAFMDEAGIEARGLAPVKPELDAIAGIADADALAKTLGGQLRADVDLLNATNYYTDRLFGLWVSQDINEPTRTAPYLVQGGLGMPDRSFYLDGGRMAELRKAYQAHVAKVLDLAGIAESDAKAARILALETAIAKVHATQEETNDVAKGANAWKRADFDAKAPGLDWAAYFDAAGLGQQQDFIVWQPKAVAGISALVKSQPLDAWKDYLAYHALDRASPYLPKAFADESFDFHGHVLNGTPQQSERWKRAIDDTSGALGEAIGKLYADQHFSPETKARAEAMVKNILAAFGKRIDAVAWMSPETKAQAKAKLAGLKVGVGYPDAWRDYSALEVKRDDALGNAERAGEFEYQRNLAKLGKPVGHDEWCMLPQTVNAVNLPLENRLLFPAAILQPPFFDPNADDAVNYGGIGSVIGHEVSHSFDNSGALFDADGKLRNWWTKEDFAKFEAAGAALAAQFDTYAPFPDLHVNGKLTLGEDIADVAGLATSYDAYHASWNGTTPATLDGFTPDQRFFLGFAQVWRTKFREAALRNRVLTDVHAPGMYRALTVRNIDAWYPAFDVKDGTKLYLAPGKRVKIW</sequence>
<proteinExistence type="predicted"/>
<dbReference type="GO" id="GO:0046872">
    <property type="term" value="F:metal ion binding"/>
    <property type="evidence" value="ECO:0007669"/>
    <property type="project" value="UniProtKB-KW"/>
</dbReference>
<dbReference type="InterPro" id="IPR000718">
    <property type="entry name" value="Peptidase_M13"/>
</dbReference>
<protein>
    <submittedName>
        <fullName evidence="10">M13 family metallopeptidase</fullName>
    </submittedName>
</protein>
<evidence type="ECO:0000313" key="10">
    <source>
        <dbReference type="EMBL" id="QDQ73822.1"/>
    </source>
</evidence>
<dbReference type="InterPro" id="IPR008753">
    <property type="entry name" value="Peptidase_M13_N"/>
</dbReference>
<dbReference type="AlphaFoldDB" id="A0A516V5M3"/>
<keyword evidence="4" id="KW-0378">Hydrolase</keyword>
<dbReference type="PROSITE" id="PS51257">
    <property type="entry name" value="PROKAR_LIPOPROTEIN"/>
    <property type="match status" value="1"/>
</dbReference>
<dbReference type="Pfam" id="PF01431">
    <property type="entry name" value="Peptidase_M13"/>
    <property type="match status" value="1"/>
</dbReference>
<dbReference type="PRINTS" id="PR00786">
    <property type="entry name" value="NEPRILYSIN"/>
</dbReference>
<evidence type="ECO:0000259" key="8">
    <source>
        <dbReference type="Pfam" id="PF01431"/>
    </source>
</evidence>
<dbReference type="Gene3D" id="1.10.1380.10">
    <property type="entry name" value="Neutral endopeptidase , domain2"/>
    <property type="match status" value="1"/>
</dbReference>
<keyword evidence="7" id="KW-0732">Signal</keyword>
<evidence type="ECO:0000313" key="11">
    <source>
        <dbReference type="Proteomes" id="UP000315891"/>
    </source>
</evidence>
<feature type="chain" id="PRO_5022042678" evidence="7">
    <location>
        <begin position="20"/>
        <end position="706"/>
    </location>
</feature>
<keyword evidence="3" id="KW-0479">Metal-binding</keyword>
<evidence type="ECO:0000256" key="1">
    <source>
        <dbReference type="ARBA" id="ARBA00001947"/>
    </source>
</evidence>
<dbReference type="PROSITE" id="PS51318">
    <property type="entry name" value="TAT"/>
    <property type="match status" value="1"/>
</dbReference>
<dbReference type="InterPro" id="IPR024079">
    <property type="entry name" value="MetalloPept_cat_dom_sf"/>
</dbReference>
<reference evidence="10 11" key="1">
    <citation type="submission" date="2019-07" db="EMBL/GenBank/DDBJ databases">
        <title>Lysobacter weifangensis sp. nov., isolated from bensulfuron-methyl contaminated farmland soil.</title>
        <authorList>
            <person name="Zhao H."/>
        </authorList>
    </citation>
    <scope>NUCLEOTIDE SEQUENCE [LARGE SCALE GENOMIC DNA]</scope>
    <source>
        <strain evidence="10 11">CC-Bw-6</strain>
    </source>
</reference>
<gene>
    <name evidence="10" type="ORF">FNZ56_08010</name>
</gene>
<comment type="cofactor">
    <cofactor evidence="1">
        <name>Zn(2+)</name>
        <dbReference type="ChEBI" id="CHEBI:29105"/>
    </cofactor>
</comment>
<evidence type="ECO:0000256" key="6">
    <source>
        <dbReference type="ARBA" id="ARBA00023049"/>
    </source>
</evidence>
<feature type="domain" description="Peptidase M13 N-terminal" evidence="9">
    <location>
        <begin position="66"/>
        <end position="451"/>
    </location>
</feature>